<dbReference type="PANTHER" id="PTHR33993">
    <property type="entry name" value="GLYOXALASE-RELATED"/>
    <property type="match status" value="1"/>
</dbReference>
<dbReference type="InterPro" id="IPR004360">
    <property type="entry name" value="Glyas_Fos-R_dOase_dom"/>
</dbReference>
<dbReference type="EMBL" id="SJST01000005">
    <property type="protein sequence ID" value="TCD13436.1"/>
    <property type="molecule type" value="Genomic_DNA"/>
</dbReference>
<evidence type="ECO:0000313" key="3">
    <source>
        <dbReference type="Proteomes" id="UP000291301"/>
    </source>
</evidence>
<accession>A0A4R0PDW5</accession>
<dbReference type="Proteomes" id="UP000291301">
    <property type="component" value="Unassembled WGS sequence"/>
</dbReference>
<dbReference type="PROSITE" id="PS51819">
    <property type="entry name" value="VOC"/>
    <property type="match status" value="1"/>
</dbReference>
<dbReference type="PANTHER" id="PTHR33993:SF14">
    <property type="entry name" value="GB|AAF24581.1"/>
    <property type="match status" value="1"/>
</dbReference>
<keyword evidence="3" id="KW-1185">Reference proteome</keyword>
<name>A0A4R0PDW5_9HYPH</name>
<organism evidence="2 3">
    <name type="scientific">Oricola cellulosilytica</name>
    <dbReference type="NCBI Taxonomy" id="1429082"/>
    <lineage>
        <taxon>Bacteria</taxon>
        <taxon>Pseudomonadati</taxon>
        <taxon>Pseudomonadota</taxon>
        <taxon>Alphaproteobacteria</taxon>
        <taxon>Hyphomicrobiales</taxon>
        <taxon>Ahrensiaceae</taxon>
        <taxon>Oricola</taxon>
    </lineage>
</organism>
<feature type="domain" description="VOC" evidence="1">
    <location>
        <begin position="5"/>
        <end position="123"/>
    </location>
</feature>
<evidence type="ECO:0000259" key="1">
    <source>
        <dbReference type="PROSITE" id="PS51819"/>
    </source>
</evidence>
<dbReference type="InterPro" id="IPR037523">
    <property type="entry name" value="VOC_core"/>
</dbReference>
<dbReference type="Pfam" id="PF00903">
    <property type="entry name" value="Glyoxalase"/>
    <property type="match status" value="1"/>
</dbReference>
<protein>
    <submittedName>
        <fullName evidence="2">VOC family protein</fullName>
    </submittedName>
</protein>
<dbReference type="SUPFAM" id="SSF54593">
    <property type="entry name" value="Glyoxalase/Bleomycin resistance protein/Dihydroxybiphenyl dioxygenase"/>
    <property type="match status" value="1"/>
</dbReference>
<gene>
    <name evidence="2" type="ORF">E0D97_13230</name>
</gene>
<proteinExistence type="predicted"/>
<comment type="caution">
    <text evidence="2">The sequence shown here is derived from an EMBL/GenBank/DDBJ whole genome shotgun (WGS) entry which is preliminary data.</text>
</comment>
<dbReference type="InterPro" id="IPR052164">
    <property type="entry name" value="Anthracycline_SecMetBiosynth"/>
</dbReference>
<dbReference type="RefSeq" id="WP_131569682.1">
    <property type="nucleotide sequence ID" value="NZ_JAINFK010000006.1"/>
</dbReference>
<dbReference type="CDD" id="cd07247">
    <property type="entry name" value="SgaA_N_like"/>
    <property type="match status" value="1"/>
</dbReference>
<evidence type="ECO:0000313" key="2">
    <source>
        <dbReference type="EMBL" id="TCD13436.1"/>
    </source>
</evidence>
<dbReference type="Gene3D" id="3.10.180.10">
    <property type="entry name" value="2,3-Dihydroxybiphenyl 1,2-Dioxygenase, domain 1"/>
    <property type="match status" value="1"/>
</dbReference>
<dbReference type="AlphaFoldDB" id="A0A4R0PDW5"/>
<dbReference type="OrthoDB" id="9793039at2"/>
<reference evidence="2 3" key="1">
    <citation type="journal article" date="2015" name="Antonie Van Leeuwenhoek">
        <title>Oricola cellulosilytica gen. nov., sp. nov., a cellulose-degrading bacterium of the family Phyllobacteriaceae isolated from surface seashore water, and emended descriptions of Mesorhizobium loti and Phyllobacterium myrsinacearum.</title>
        <authorList>
            <person name="Hameed A."/>
            <person name="Shahina M."/>
            <person name="Lai W.A."/>
            <person name="Lin S.Y."/>
            <person name="Young L.S."/>
            <person name="Liu Y.C."/>
            <person name="Hsu Y.H."/>
            <person name="Young C.C."/>
        </authorList>
    </citation>
    <scope>NUCLEOTIDE SEQUENCE [LARGE SCALE GENOMIC DNA]</scope>
    <source>
        <strain evidence="2 3">KCTC 52183</strain>
    </source>
</reference>
<dbReference type="InterPro" id="IPR029068">
    <property type="entry name" value="Glyas_Bleomycin-R_OHBP_Dase"/>
</dbReference>
<sequence length="127" mass="13876">MTPHGMVHWTELQTHDAGKAKSFYGHTLGWTFDAMPMPDGTQYHLCMSGDEMAGGMFTMTDPQFKDVPEHWMTYFSVDDVDARLITAKEAGATVLREPFDVPGVGRIAILQAPGGAAMGWMTPAEPA</sequence>